<dbReference type="Proteomes" id="UP000799767">
    <property type="component" value="Unassembled WGS sequence"/>
</dbReference>
<feature type="compositionally biased region" description="Acidic residues" evidence="1">
    <location>
        <begin position="217"/>
        <end position="234"/>
    </location>
</feature>
<dbReference type="RefSeq" id="XP_033586715.1">
    <property type="nucleotide sequence ID" value="XM_033734549.1"/>
</dbReference>
<dbReference type="OrthoDB" id="3946221at2759"/>
<feature type="compositionally biased region" description="Polar residues" evidence="1">
    <location>
        <begin position="681"/>
        <end position="698"/>
    </location>
</feature>
<feature type="region of interest" description="Disordered" evidence="1">
    <location>
        <begin position="1006"/>
        <end position="1031"/>
    </location>
</feature>
<feature type="compositionally biased region" description="Basic and acidic residues" evidence="1">
    <location>
        <begin position="621"/>
        <end position="631"/>
    </location>
</feature>
<feature type="region of interest" description="Disordered" evidence="1">
    <location>
        <begin position="545"/>
        <end position="795"/>
    </location>
</feature>
<feature type="compositionally biased region" description="Basic and acidic residues" evidence="1">
    <location>
        <begin position="192"/>
        <end position="201"/>
    </location>
</feature>
<feature type="compositionally biased region" description="Polar residues" evidence="1">
    <location>
        <begin position="173"/>
        <end position="184"/>
    </location>
</feature>
<feature type="compositionally biased region" description="Polar residues" evidence="1">
    <location>
        <begin position="420"/>
        <end position="436"/>
    </location>
</feature>
<organism evidence="2 3">
    <name type="scientific">Neohortaea acidophila</name>
    <dbReference type="NCBI Taxonomy" id="245834"/>
    <lineage>
        <taxon>Eukaryota</taxon>
        <taxon>Fungi</taxon>
        <taxon>Dikarya</taxon>
        <taxon>Ascomycota</taxon>
        <taxon>Pezizomycotina</taxon>
        <taxon>Dothideomycetes</taxon>
        <taxon>Dothideomycetidae</taxon>
        <taxon>Mycosphaerellales</taxon>
        <taxon>Teratosphaeriaceae</taxon>
        <taxon>Neohortaea</taxon>
    </lineage>
</organism>
<sequence length="1045" mass="114015">MSTVGMSTSSRSTSPDPITLPSSPLAIRSANAQTSPAPRRSPKPSTPRLKNAMHSSSPSKTFVMDTGKSGDASPWRIKVTVEAEPKEGSSPGKKITRTTKIPVKGLESSSPAKRNSARRVRAGYGGGEDADEEDGGKVRPQRKRRATPMRRRNIKTQEGTDIVEEDQGAGTAAISTSSRVSADTTRSKRLSKAREELHQALEEAVGPRLQTPADTQQDSDSDADMANEFDDEPGDLTVANEDFTMISVETLQSMKQNTSQLLDDSALSLRDRSVASISYMPSSPPMAQSTPYSVRYPNISSEASVHNHAMAPQSFTLDKDQSSERRIAPTATENNVEAGAEQAEVEAMPADDDIWAEEASRSLDEEVDVPHVVAVRSPSMLSKHSPRMSDLFSNDALRPARSKIPGTWRRESGNPFSYVDSPQTGPLRKTSTTSTEAEAVDGRSGGVLTPPSTDDEDSADKSTYEEGDTSLTQPDGEATQLHGVTQRPEVASPLSNSSSSATSPDSEGQETGLFWQRNLPNVYSRRSRPRFQRRQRVMDLSELLDLNGNPTPAKQQTVAPPTMHQLERSTMDSAPRRGPNPRTSRIASQTTIKENTVSSPLRKSLLKSSKMSGGNAMSATHSDRTEDESSRGRQPQVSHLSFNTSSLHQDSVQDSTCDSLQSKASDQRQLLSEMGVIPTPGGSSAVQSNAESSLSIASHPTEPSDYTFDEEHEEEYEEDASRDPGRSYEEHLNLDSPQKIRVNFNDSDGKSSLIAPKRNYPSLFGAEPPADVEPSARTSASVESGECPAERDTESQPGIFTRLSTTFWSAVVRPTGPASILPSEQQPPEPIYPHLLRHNIRSRYGVLSNQHPWTMAHMRTLHRLLNSCTSGKSDSLVPKSGPLPHQLEKLIGQTIVSITPDFSSAFTEQHAHVVDAFMQTLVPVHIADAIRDGEMDFLGDKEAKTHRGLLAGRHGDMVVYNSAAGVKEPKDGMSIERGWVVRAVGNCVRANIETARKEKLRIEKEQKMKRVQNGRGARVTSEEYDGSDESSRLVEDLALPKVRRV</sequence>
<protein>
    <submittedName>
        <fullName evidence="2">Uncharacterized protein</fullName>
    </submittedName>
</protein>
<proteinExistence type="predicted"/>
<gene>
    <name evidence="2" type="ORF">BDY17DRAFT_303306</name>
</gene>
<evidence type="ECO:0000256" key="1">
    <source>
        <dbReference type="SAM" id="MobiDB-lite"/>
    </source>
</evidence>
<dbReference type="AlphaFoldDB" id="A0A6A6PJP1"/>
<evidence type="ECO:0000313" key="3">
    <source>
        <dbReference type="Proteomes" id="UP000799767"/>
    </source>
</evidence>
<reference evidence="2" key="1">
    <citation type="journal article" date="2020" name="Stud. Mycol.">
        <title>101 Dothideomycetes genomes: a test case for predicting lifestyles and emergence of pathogens.</title>
        <authorList>
            <person name="Haridas S."/>
            <person name="Albert R."/>
            <person name="Binder M."/>
            <person name="Bloem J."/>
            <person name="Labutti K."/>
            <person name="Salamov A."/>
            <person name="Andreopoulos B."/>
            <person name="Baker S."/>
            <person name="Barry K."/>
            <person name="Bills G."/>
            <person name="Bluhm B."/>
            <person name="Cannon C."/>
            <person name="Castanera R."/>
            <person name="Culley D."/>
            <person name="Daum C."/>
            <person name="Ezra D."/>
            <person name="Gonzalez J."/>
            <person name="Henrissat B."/>
            <person name="Kuo A."/>
            <person name="Liang C."/>
            <person name="Lipzen A."/>
            <person name="Lutzoni F."/>
            <person name="Magnuson J."/>
            <person name="Mondo S."/>
            <person name="Nolan M."/>
            <person name="Ohm R."/>
            <person name="Pangilinan J."/>
            <person name="Park H.-J."/>
            <person name="Ramirez L."/>
            <person name="Alfaro M."/>
            <person name="Sun H."/>
            <person name="Tritt A."/>
            <person name="Yoshinaga Y."/>
            <person name="Zwiers L.-H."/>
            <person name="Turgeon B."/>
            <person name="Goodwin S."/>
            <person name="Spatafora J."/>
            <person name="Crous P."/>
            <person name="Grigoriev I."/>
        </authorList>
    </citation>
    <scope>NUCLEOTIDE SEQUENCE</scope>
    <source>
        <strain evidence="2">CBS 113389</strain>
    </source>
</reference>
<feature type="compositionally biased region" description="Low complexity" evidence="1">
    <location>
        <begin position="492"/>
        <end position="506"/>
    </location>
</feature>
<feature type="region of interest" description="Disordered" evidence="1">
    <location>
        <begin position="1"/>
        <end position="241"/>
    </location>
</feature>
<feature type="compositionally biased region" description="Polar residues" evidence="1">
    <location>
        <begin position="632"/>
        <end position="670"/>
    </location>
</feature>
<feature type="region of interest" description="Disordered" evidence="1">
    <location>
        <begin position="379"/>
        <end position="514"/>
    </location>
</feature>
<accession>A0A6A6PJP1</accession>
<feature type="compositionally biased region" description="Acidic residues" evidence="1">
    <location>
        <begin position="707"/>
        <end position="718"/>
    </location>
</feature>
<feature type="compositionally biased region" description="Basic residues" evidence="1">
    <location>
        <begin position="139"/>
        <end position="154"/>
    </location>
</feature>
<feature type="compositionally biased region" description="Polar residues" evidence="1">
    <location>
        <begin position="548"/>
        <end position="559"/>
    </location>
</feature>
<feature type="compositionally biased region" description="Basic and acidic residues" evidence="1">
    <location>
        <begin position="719"/>
        <end position="733"/>
    </location>
</feature>
<feature type="compositionally biased region" description="Polar residues" evidence="1">
    <location>
        <begin position="1"/>
        <end position="22"/>
    </location>
</feature>
<name>A0A6A6PJP1_9PEZI</name>
<dbReference type="GeneID" id="54475551"/>
<dbReference type="EMBL" id="MU001640">
    <property type="protein sequence ID" value="KAF2480145.1"/>
    <property type="molecule type" value="Genomic_DNA"/>
</dbReference>
<feature type="compositionally biased region" description="Low complexity" evidence="1">
    <location>
        <begin position="598"/>
        <end position="612"/>
    </location>
</feature>
<feature type="compositionally biased region" description="Polar residues" evidence="1">
    <location>
        <begin position="581"/>
        <end position="597"/>
    </location>
</feature>
<keyword evidence="3" id="KW-1185">Reference proteome</keyword>
<evidence type="ECO:0000313" key="2">
    <source>
        <dbReference type="EMBL" id="KAF2480145.1"/>
    </source>
</evidence>